<dbReference type="PANTHER" id="PTHR31912:SF34">
    <property type="entry name" value="NOTOCHORD-RELATED PROTEIN"/>
    <property type="match status" value="1"/>
</dbReference>
<dbReference type="AlphaFoldDB" id="A0A2N5TZS9"/>
<evidence type="ECO:0000313" key="1">
    <source>
        <dbReference type="EMBL" id="PLW31009.1"/>
    </source>
</evidence>
<comment type="caution">
    <text evidence="1">The sequence shown here is derived from an EMBL/GenBank/DDBJ whole genome shotgun (WGS) entry which is preliminary data.</text>
</comment>
<dbReference type="PANTHER" id="PTHR31912">
    <property type="entry name" value="IP13529P"/>
    <property type="match status" value="1"/>
</dbReference>
<name>A0A2N5TZS9_9BASI</name>
<reference evidence="1 2" key="1">
    <citation type="submission" date="2017-11" db="EMBL/GenBank/DDBJ databases">
        <title>De novo assembly and phasing of dikaryotic genomes from two isolates of Puccinia coronata f. sp. avenae, the causal agent of oat crown rust.</title>
        <authorList>
            <person name="Miller M.E."/>
            <person name="Zhang Y."/>
            <person name="Omidvar V."/>
            <person name="Sperschneider J."/>
            <person name="Schwessinger B."/>
            <person name="Raley C."/>
            <person name="Palmer J.M."/>
            <person name="Garnica D."/>
            <person name="Upadhyaya N."/>
            <person name="Rathjen J."/>
            <person name="Taylor J.M."/>
            <person name="Park R.F."/>
            <person name="Dodds P.N."/>
            <person name="Hirsch C.D."/>
            <person name="Kianian S.F."/>
            <person name="Figueroa M."/>
        </authorList>
    </citation>
    <scope>NUCLEOTIDE SEQUENCE [LARGE SCALE GENOMIC DNA]</scope>
    <source>
        <strain evidence="1">12SD80</strain>
    </source>
</reference>
<protein>
    <submittedName>
        <fullName evidence="1">Uncharacterized protein</fullName>
    </submittedName>
</protein>
<dbReference type="EMBL" id="PGCI01000280">
    <property type="protein sequence ID" value="PLW31009.1"/>
    <property type="molecule type" value="Genomic_DNA"/>
</dbReference>
<evidence type="ECO:0000313" key="2">
    <source>
        <dbReference type="Proteomes" id="UP000235392"/>
    </source>
</evidence>
<proteinExistence type="predicted"/>
<sequence length="148" mass="16695">MSYPTLGESKHKVLLLDMCQSICLPPPSSNMQYNCHFLLTSNQAGVLELAEPIFDKFNHIPNNGVVAYDCGLGEKVLVTSQVLSFQADLPMHAEVTNTFVPNVSLNPCRQDKVKCHFEDTEKEKGIQDQINHTFVKRFQEDDTPHYLA</sequence>
<accession>A0A2N5TZS9</accession>
<gene>
    <name evidence="1" type="ORF">PCASD_16021</name>
</gene>
<dbReference type="Proteomes" id="UP000235392">
    <property type="component" value="Unassembled WGS sequence"/>
</dbReference>
<organism evidence="1 2">
    <name type="scientific">Puccinia coronata f. sp. avenae</name>
    <dbReference type="NCBI Taxonomy" id="200324"/>
    <lineage>
        <taxon>Eukaryota</taxon>
        <taxon>Fungi</taxon>
        <taxon>Dikarya</taxon>
        <taxon>Basidiomycota</taxon>
        <taxon>Pucciniomycotina</taxon>
        <taxon>Pucciniomycetes</taxon>
        <taxon>Pucciniales</taxon>
        <taxon>Pucciniaceae</taxon>
        <taxon>Puccinia</taxon>
    </lineage>
</organism>